<evidence type="ECO:0000313" key="3">
    <source>
        <dbReference type="Proteomes" id="UP001239445"/>
    </source>
</evidence>
<organism evidence="2 3">
    <name type="scientific">Echria macrotheca</name>
    <dbReference type="NCBI Taxonomy" id="438768"/>
    <lineage>
        <taxon>Eukaryota</taxon>
        <taxon>Fungi</taxon>
        <taxon>Dikarya</taxon>
        <taxon>Ascomycota</taxon>
        <taxon>Pezizomycotina</taxon>
        <taxon>Sordariomycetes</taxon>
        <taxon>Sordariomycetidae</taxon>
        <taxon>Sordariales</taxon>
        <taxon>Schizotheciaceae</taxon>
        <taxon>Echria</taxon>
    </lineage>
</organism>
<feature type="transmembrane region" description="Helical" evidence="1">
    <location>
        <begin position="179"/>
        <end position="200"/>
    </location>
</feature>
<keyword evidence="1" id="KW-1133">Transmembrane helix</keyword>
<reference evidence="2" key="1">
    <citation type="submission" date="2023-06" db="EMBL/GenBank/DDBJ databases">
        <title>Genome-scale phylogeny and comparative genomics of the fungal order Sordariales.</title>
        <authorList>
            <consortium name="Lawrence Berkeley National Laboratory"/>
            <person name="Hensen N."/>
            <person name="Bonometti L."/>
            <person name="Westerberg I."/>
            <person name="Brannstrom I.O."/>
            <person name="Guillou S."/>
            <person name="Cros-Aarteil S."/>
            <person name="Calhoun S."/>
            <person name="Haridas S."/>
            <person name="Kuo A."/>
            <person name="Mondo S."/>
            <person name="Pangilinan J."/>
            <person name="Riley R."/>
            <person name="Labutti K."/>
            <person name="Andreopoulos B."/>
            <person name="Lipzen A."/>
            <person name="Chen C."/>
            <person name="Yanf M."/>
            <person name="Daum C."/>
            <person name="Ng V."/>
            <person name="Clum A."/>
            <person name="Steindorff A."/>
            <person name="Ohm R."/>
            <person name="Martin F."/>
            <person name="Silar P."/>
            <person name="Natvig D."/>
            <person name="Lalanne C."/>
            <person name="Gautier V."/>
            <person name="Ament-Velasquez S.L."/>
            <person name="Kruys A."/>
            <person name="Hutchinson M.I."/>
            <person name="Powell A.J."/>
            <person name="Barry K."/>
            <person name="Miller A.N."/>
            <person name="Grigoriev I.V."/>
            <person name="Debuchy R."/>
            <person name="Gladieux P."/>
            <person name="Thoren M.H."/>
            <person name="Johannesson H."/>
        </authorList>
    </citation>
    <scope>NUCLEOTIDE SEQUENCE</scope>
    <source>
        <strain evidence="2">PSN4</strain>
    </source>
</reference>
<gene>
    <name evidence="2" type="ORF">QBC47DRAFT_191001</name>
</gene>
<dbReference type="Proteomes" id="UP001239445">
    <property type="component" value="Unassembled WGS sequence"/>
</dbReference>
<proteinExistence type="predicted"/>
<evidence type="ECO:0000256" key="1">
    <source>
        <dbReference type="SAM" id="Phobius"/>
    </source>
</evidence>
<name>A0AAJ0F6D4_9PEZI</name>
<accession>A0AAJ0F6D4</accession>
<keyword evidence="1" id="KW-0812">Transmembrane</keyword>
<evidence type="ECO:0000313" key="2">
    <source>
        <dbReference type="EMBL" id="KAK1755547.1"/>
    </source>
</evidence>
<dbReference type="EMBL" id="MU839833">
    <property type="protein sequence ID" value="KAK1755547.1"/>
    <property type="molecule type" value="Genomic_DNA"/>
</dbReference>
<keyword evidence="1" id="KW-0472">Membrane</keyword>
<sequence>MDYERATRFEIGVLYESIHVGSSSSRWPLLGRSAVRGEDSIHTKHWALLFTTAGKKLRIELRPTPEGTIAIQQTRYDSQSIQSFPVGTFTGLRSDLDDMIAMHPMQGGEYSTRYNNCQHWLATALMFLEALSAGRSGRSFTVTHPARHSSLLGVLESRDYSKSSGILCHRVNMFLMTRAVLAQAAGIPVVAGGAALFLIVDAAEWKDRSTFRDPRIHGLPN</sequence>
<protein>
    <recommendedName>
        <fullName evidence="4">PPPDE domain-containing protein</fullName>
    </recommendedName>
</protein>
<comment type="caution">
    <text evidence="2">The sequence shown here is derived from an EMBL/GenBank/DDBJ whole genome shotgun (WGS) entry which is preliminary data.</text>
</comment>
<evidence type="ECO:0008006" key="4">
    <source>
        <dbReference type="Google" id="ProtNLM"/>
    </source>
</evidence>
<keyword evidence="3" id="KW-1185">Reference proteome</keyword>
<dbReference type="AlphaFoldDB" id="A0AAJ0F6D4"/>